<comment type="caution">
    <text evidence="2">The sequence shown here is derived from an EMBL/GenBank/DDBJ whole genome shotgun (WGS) entry which is preliminary data.</text>
</comment>
<feature type="region of interest" description="Disordered" evidence="1">
    <location>
        <begin position="177"/>
        <end position="232"/>
    </location>
</feature>
<proteinExistence type="predicted"/>
<evidence type="ECO:0000313" key="2">
    <source>
        <dbReference type="EMBL" id="CAK0850204.1"/>
    </source>
</evidence>
<sequence>MLPLVTISCCWDTRRHPGPTGLQLNSVADTLEANLDTDAGSENKGIQGDGRVLDMLSLYQGDLAKAEAAKNTAMAEGKSKEKVEEARLRSRAPQGRGLVVCAHKGTSVFLLTPHLRDGCSLRGKGYEDSDWTTHERCSAEQIKGVDRYEAGWAAIADFGGERRSVAGRRWPVGPDGFDTTAASCSLRPAPTPKPSRRSSATSAAPPPGRRRLDVDKPDCKGVPSLIGEDEGGLTECLRRLAPNSAR</sequence>
<dbReference type="Proteomes" id="UP001189429">
    <property type="component" value="Unassembled WGS sequence"/>
</dbReference>
<name>A0ABN9TWE1_9DINO</name>
<keyword evidence="3" id="KW-1185">Reference proteome</keyword>
<evidence type="ECO:0000313" key="3">
    <source>
        <dbReference type="Proteomes" id="UP001189429"/>
    </source>
</evidence>
<feature type="compositionally biased region" description="Basic and acidic residues" evidence="1">
    <location>
        <begin position="210"/>
        <end position="219"/>
    </location>
</feature>
<evidence type="ECO:0000256" key="1">
    <source>
        <dbReference type="SAM" id="MobiDB-lite"/>
    </source>
</evidence>
<dbReference type="EMBL" id="CAUYUJ010015126">
    <property type="protein sequence ID" value="CAK0850204.1"/>
    <property type="molecule type" value="Genomic_DNA"/>
</dbReference>
<organism evidence="2 3">
    <name type="scientific">Prorocentrum cordatum</name>
    <dbReference type="NCBI Taxonomy" id="2364126"/>
    <lineage>
        <taxon>Eukaryota</taxon>
        <taxon>Sar</taxon>
        <taxon>Alveolata</taxon>
        <taxon>Dinophyceae</taxon>
        <taxon>Prorocentrales</taxon>
        <taxon>Prorocentraceae</taxon>
        <taxon>Prorocentrum</taxon>
    </lineage>
</organism>
<accession>A0ABN9TWE1</accession>
<gene>
    <name evidence="2" type="ORF">PCOR1329_LOCUS42658</name>
</gene>
<protein>
    <submittedName>
        <fullName evidence="2">Uncharacterized protein</fullName>
    </submittedName>
</protein>
<reference evidence="2" key="1">
    <citation type="submission" date="2023-10" db="EMBL/GenBank/DDBJ databases">
        <authorList>
            <person name="Chen Y."/>
            <person name="Shah S."/>
            <person name="Dougan E. K."/>
            <person name="Thang M."/>
            <person name="Chan C."/>
        </authorList>
    </citation>
    <scope>NUCLEOTIDE SEQUENCE [LARGE SCALE GENOMIC DNA]</scope>
</reference>